<dbReference type="Proteomes" id="UP001597393">
    <property type="component" value="Unassembled WGS sequence"/>
</dbReference>
<feature type="region of interest" description="Disordered" evidence="1">
    <location>
        <begin position="22"/>
        <end position="67"/>
    </location>
</feature>
<accession>A0ABW5NMQ0</accession>
<gene>
    <name evidence="2" type="ORF">ACFSQ3_15190</name>
</gene>
<organism evidence="2 3">
    <name type="scientific">Sphingobacterium corticis</name>
    <dbReference type="NCBI Taxonomy" id="1812823"/>
    <lineage>
        <taxon>Bacteria</taxon>
        <taxon>Pseudomonadati</taxon>
        <taxon>Bacteroidota</taxon>
        <taxon>Sphingobacteriia</taxon>
        <taxon>Sphingobacteriales</taxon>
        <taxon>Sphingobacteriaceae</taxon>
        <taxon>Sphingobacterium</taxon>
    </lineage>
</organism>
<evidence type="ECO:0000313" key="3">
    <source>
        <dbReference type="Proteomes" id="UP001597393"/>
    </source>
</evidence>
<dbReference type="RefSeq" id="WP_380870437.1">
    <property type="nucleotide sequence ID" value="NZ_JBHUMA010000009.1"/>
</dbReference>
<sequence>MNRYTLIILLGGVIGYTSCYNRSAEKETPLQETSTREMNPMLKSDSASRDTMSDESLDPMMDTPATI</sequence>
<name>A0ABW5NMQ0_9SPHI</name>
<protein>
    <submittedName>
        <fullName evidence="2">Uncharacterized protein</fullName>
    </submittedName>
</protein>
<comment type="caution">
    <text evidence="2">The sequence shown here is derived from an EMBL/GenBank/DDBJ whole genome shotgun (WGS) entry which is preliminary data.</text>
</comment>
<proteinExistence type="predicted"/>
<reference evidence="3" key="1">
    <citation type="journal article" date="2019" name="Int. J. Syst. Evol. Microbiol.">
        <title>The Global Catalogue of Microorganisms (GCM) 10K type strain sequencing project: providing services to taxonomists for standard genome sequencing and annotation.</title>
        <authorList>
            <consortium name="The Broad Institute Genomics Platform"/>
            <consortium name="The Broad Institute Genome Sequencing Center for Infectious Disease"/>
            <person name="Wu L."/>
            <person name="Ma J."/>
        </authorList>
    </citation>
    <scope>NUCLEOTIDE SEQUENCE [LARGE SCALE GENOMIC DNA]</scope>
    <source>
        <strain evidence="3">KCTC 42248</strain>
    </source>
</reference>
<dbReference type="EMBL" id="JBHUMA010000009">
    <property type="protein sequence ID" value="MFD2600297.1"/>
    <property type="molecule type" value="Genomic_DNA"/>
</dbReference>
<evidence type="ECO:0000313" key="2">
    <source>
        <dbReference type="EMBL" id="MFD2600297.1"/>
    </source>
</evidence>
<evidence type="ECO:0000256" key="1">
    <source>
        <dbReference type="SAM" id="MobiDB-lite"/>
    </source>
</evidence>
<keyword evidence="3" id="KW-1185">Reference proteome</keyword>